<sequence length="125" mass="14300">MWNCGCVSPSTPTCKRHSRVISHRSVQLTFHAFVFFLSQLLYLLNPMASGQNLTMRYDVFLSFRGEDTPYSITDHLYDRLLRAGLRTFRDNDAIDRGQELKPEIETTAIIESRASIVVLSKMDIG</sequence>
<dbReference type="Pfam" id="PF01582">
    <property type="entry name" value="TIR"/>
    <property type="match status" value="1"/>
</dbReference>
<dbReference type="PANTHER" id="PTHR32009:SF133">
    <property type="entry name" value="TIR DOMAIN-CONTAINING PROTEIN"/>
    <property type="match status" value="1"/>
</dbReference>
<evidence type="ECO:0000313" key="4">
    <source>
        <dbReference type="EMBL" id="OTG13667.1"/>
    </source>
</evidence>
<keyword evidence="2" id="KW-1133">Transmembrane helix</keyword>
<reference evidence="5" key="1">
    <citation type="journal article" date="2017" name="Nature">
        <title>The sunflower genome provides insights into oil metabolism, flowering and Asterid evolution.</title>
        <authorList>
            <person name="Badouin H."/>
            <person name="Gouzy J."/>
            <person name="Grassa C.J."/>
            <person name="Murat F."/>
            <person name="Staton S.E."/>
            <person name="Cottret L."/>
            <person name="Lelandais-Briere C."/>
            <person name="Owens G.L."/>
            <person name="Carrere S."/>
            <person name="Mayjonade B."/>
            <person name="Legrand L."/>
            <person name="Gill N."/>
            <person name="Kane N.C."/>
            <person name="Bowers J.E."/>
            <person name="Hubner S."/>
            <person name="Bellec A."/>
            <person name="Berard A."/>
            <person name="Berges H."/>
            <person name="Blanchet N."/>
            <person name="Boniface M.C."/>
            <person name="Brunel D."/>
            <person name="Catrice O."/>
            <person name="Chaidir N."/>
            <person name="Claudel C."/>
            <person name="Donnadieu C."/>
            <person name="Faraut T."/>
            <person name="Fievet G."/>
            <person name="Helmstetter N."/>
            <person name="King M."/>
            <person name="Knapp S.J."/>
            <person name="Lai Z."/>
            <person name="Le Paslier M.C."/>
            <person name="Lippi Y."/>
            <person name="Lorenzon L."/>
            <person name="Mandel J.R."/>
            <person name="Marage G."/>
            <person name="Marchand G."/>
            <person name="Marquand E."/>
            <person name="Bret-Mestries E."/>
            <person name="Morien E."/>
            <person name="Nambeesan S."/>
            <person name="Nguyen T."/>
            <person name="Pegot-Espagnet P."/>
            <person name="Pouilly N."/>
            <person name="Raftis F."/>
            <person name="Sallet E."/>
            <person name="Schiex T."/>
            <person name="Thomas J."/>
            <person name="Vandecasteele C."/>
            <person name="Vares D."/>
            <person name="Vear F."/>
            <person name="Vautrin S."/>
            <person name="Crespi M."/>
            <person name="Mangin B."/>
            <person name="Burke J.M."/>
            <person name="Salse J."/>
            <person name="Munos S."/>
            <person name="Vincourt P."/>
            <person name="Rieseberg L.H."/>
            <person name="Langlade N.B."/>
        </authorList>
    </citation>
    <scope>NUCLEOTIDE SEQUENCE [LARGE SCALE GENOMIC DNA]</scope>
    <source>
        <strain evidence="5">cv. SF193</strain>
    </source>
</reference>
<dbReference type="SUPFAM" id="SSF52200">
    <property type="entry name" value="Toll/Interleukin receptor TIR domain"/>
    <property type="match status" value="1"/>
</dbReference>
<proteinExistence type="predicted"/>
<gene>
    <name evidence="4" type="ORF">HannXRQ_Chr09g0240691</name>
</gene>
<keyword evidence="2" id="KW-0472">Membrane</keyword>
<keyword evidence="4" id="KW-0675">Receptor</keyword>
<evidence type="ECO:0000313" key="5">
    <source>
        <dbReference type="Proteomes" id="UP000215914"/>
    </source>
</evidence>
<dbReference type="Proteomes" id="UP000215914">
    <property type="component" value="Chromosome 9"/>
</dbReference>
<feature type="domain" description="TIR" evidence="3">
    <location>
        <begin position="55"/>
        <end position="125"/>
    </location>
</feature>
<dbReference type="InterPro" id="IPR000157">
    <property type="entry name" value="TIR_dom"/>
</dbReference>
<dbReference type="AlphaFoldDB" id="A0A251TRB2"/>
<protein>
    <submittedName>
        <fullName evidence="4">Putative toll/interleukin-1 receptor (TIR) domain-containing protein</fullName>
    </submittedName>
</protein>
<keyword evidence="5" id="KW-1185">Reference proteome</keyword>
<evidence type="ECO:0000256" key="1">
    <source>
        <dbReference type="ARBA" id="ARBA00023027"/>
    </source>
</evidence>
<name>A0A251TRB2_HELAN</name>
<accession>A0A251TRB2</accession>
<organism evidence="4 5">
    <name type="scientific">Helianthus annuus</name>
    <name type="common">Common sunflower</name>
    <dbReference type="NCBI Taxonomy" id="4232"/>
    <lineage>
        <taxon>Eukaryota</taxon>
        <taxon>Viridiplantae</taxon>
        <taxon>Streptophyta</taxon>
        <taxon>Embryophyta</taxon>
        <taxon>Tracheophyta</taxon>
        <taxon>Spermatophyta</taxon>
        <taxon>Magnoliopsida</taxon>
        <taxon>eudicotyledons</taxon>
        <taxon>Gunneridae</taxon>
        <taxon>Pentapetalae</taxon>
        <taxon>asterids</taxon>
        <taxon>campanulids</taxon>
        <taxon>Asterales</taxon>
        <taxon>Asteraceae</taxon>
        <taxon>Asteroideae</taxon>
        <taxon>Heliantheae alliance</taxon>
        <taxon>Heliantheae</taxon>
        <taxon>Helianthus</taxon>
    </lineage>
</organism>
<feature type="transmembrane region" description="Helical" evidence="2">
    <location>
        <begin position="25"/>
        <end position="44"/>
    </location>
</feature>
<dbReference type="PROSITE" id="PS50104">
    <property type="entry name" value="TIR"/>
    <property type="match status" value="1"/>
</dbReference>
<dbReference type="Gene3D" id="3.40.50.10140">
    <property type="entry name" value="Toll/interleukin-1 receptor homology (TIR) domain"/>
    <property type="match status" value="1"/>
</dbReference>
<keyword evidence="2" id="KW-0812">Transmembrane</keyword>
<keyword evidence="1" id="KW-0520">NAD</keyword>
<evidence type="ECO:0000259" key="3">
    <source>
        <dbReference type="PROSITE" id="PS50104"/>
    </source>
</evidence>
<dbReference type="EMBL" id="CM007898">
    <property type="protein sequence ID" value="OTG13667.1"/>
    <property type="molecule type" value="Genomic_DNA"/>
</dbReference>
<dbReference type="GO" id="GO:0007165">
    <property type="term" value="P:signal transduction"/>
    <property type="evidence" value="ECO:0007669"/>
    <property type="project" value="InterPro"/>
</dbReference>
<dbReference type="InParanoid" id="A0A251TRB2"/>
<evidence type="ECO:0000256" key="2">
    <source>
        <dbReference type="SAM" id="Phobius"/>
    </source>
</evidence>
<dbReference type="InterPro" id="IPR035897">
    <property type="entry name" value="Toll_tir_struct_dom_sf"/>
</dbReference>
<dbReference type="PANTHER" id="PTHR32009">
    <property type="entry name" value="TMV RESISTANCE PROTEIN N-LIKE"/>
    <property type="match status" value="1"/>
</dbReference>